<accession>A0A345Z290</accession>
<dbReference type="CDD" id="cd03349">
    <property type="entry name" value="LbH_XAT"/>
    <property type="match status" value="1"/>
</dbReference>
<protein>
    <submittedName>
        <fullName evidence="6">Virginiamycin A acetyltransferase</fullName>
    </submittedName>
</protein>
<keyword evidence="4" id="KW-0046">Antibiotic resistance</keyword>
<evidence type="ECO:0000313" key="6">
    <source>
        <dbReference type="EMBL" id="AXK50719.1"/>
    </source>
</evidence>
<dbReference type="Gene3D" id="2.160.10.10">
    <property type="entry name" value="Hexapeptide repeat proteins"/>
    <property type="match status" value="1"/>
</dbReference>
<name>A0A345Z290_9MOLU</name>
<dbReference type="Proteomes" id="UP000254792">
    <property type="component" value="Chromosome"/>
</dbReference>
<dbReference type="RefSeq" id="WP_115557650.1">
    <property type="nucleotide sequence ID" value="NZ_CP031376.1"/>
</dbReference>
<evidence type="ECO:0000313" key="7">
    <source>
        <dbReference type="Proteomes" id="UP000254792"/>
    </source>
</evidence>
<dbReference type="SUPFAM" id="SSF51161">
    <property type="entry name" value="Trimeric LpxA-like enzymes"/>
    <property type="match status" value="1"/>
</dbReference>
<dbReference type="KEGG" id="salx:SALLE_v1c00430"/>
<dbReference type="PANTHER" id="PTHR43300">
    <property type="entry name" value="ACETYLTRANSFERASE"/>
    <property type="match status" value="1"/>
</dbReference>
<dbReference type="EMBL" id="CP031376">
    <property type="protein sequence ID" value="AXK50719.1"/>
    <property type="molecule type" value="Genomic_DNA"/>
</dbReference>
<evidence type="ECO:0000256" key="1">
    <source>
        <dbReference type="ARBA" id="ARBA00007274"/>
    </source>
</evidence>
<dbReference type="InterPro" id="IPR050179">
    <property type="entry name" value="Trans_hexapeptide_repeat"/>
</dbReference>
<dbReference type="InterPro" id="IPR001451">
    <property type="entry name" value="Hexapep"/>
</dbReference>
<dbReference type="PANTHER" id="PTHR43300:SF11">
    <property type="entry name" value="ACETYLTRANSFERASE RV3034C-RELATED"/>
    <property type="match status" value="1"/>
</dbReference>
<dbReference type="InterPro" id="IPR011004">
    <property type="entry name" value="Trimer_LpxA-like_sf"/>
</dbReference>
<gene>
    <name evidence="6" type="primary">vat</name>
    <name evidence="6" type="ORF">SALLE_v1c00430</name>
</gene>
<comment type="similarity">
    <text evidence="1">Belongs to the transferase hexapeptide repeat family.</text>
</comment>
<evidence type="ECO:0000256" key="5">
    <source>
        <dbReference type="ARBA" id="ARBA00023315"/>
    </source>
</evidence>
<dbReference type="GO" id="GO:0046677">
    <property type="term" value="P:response to antibiotic"/>
    <property type="evidence" value="ECO:0007669"/>
    <property type="project" value="UniProtKB-KW"/>
</dbReference>
<organism evidence="6 7">
    <name type="scientific">Spiroplasma alleghenense</name>
    <dbReference type="NCBI Taxonomy" id="216931"/>
    <lineage>
        <taxon>Bacteria</taxon>
        <taxon>Bacillati</taxon>
        <taxon>Mycoplasmatota</taxon>
        <taxon>Mollicutes</taxon>
        <taxon>Entomoplasmatales</taxon>
        <taxon>Spiroplasmataceae</taxon>
        <taxon>Spiroplasma</taxon>
    </lineage>
</organism>
<keyword evidence="2 6" id="KW-0808">Transferase</keyword>
<dbReference type="Pfam" id="PF00132">
    <property type="entry name" value="Hexapep"/>
    <property type="match status" value="1"/>
</dbReference>
<proteinExistence type="inferred from homology"/>
<dbReference type="AlphaFoldDB" id="A0A345Z290"/>
<dbReference type="FunFam" id="2.160.10.10:FF:000037">
    <property type="entry name" value="Streptogramin A acetyltransferase"/>
    <property type="match status" value="1"/>
</dbReference>
<sequence length="212" mass="24359">MSKNKTGPDPNKKLNKYLATDFLKNYISNQNIEIGDYTYYASLDDPQDLVDFQNKNILYHFPFIGDKLIIGKFCQIGYKTKFIMNGANHDTDRISTYPFFIMWNGWEEQPGFKTNKGDTVVGNDVWFGYNCTILPGVKIGNGAVIGAEALVTKDVPDYAVVGGNPAKIISFRFNEEEIKQLNQISWWDWDSQKITDNLENLSKRDFRILKEK</sequence>
<keyword evidence="5" id="KW-0012">Acyltransferase</keyword>
<dbReference type="GO" id="GO:0016746">
    <property type="term" value="F:acyltransferase activity"/>
    <property type="evidence" value="ECO:0007669"/>
    <property type="project" value="UniProtKB-KW"/>
</dbReference>
<evidence type="ECO:0000256" key="3">
    <source>
        <dbReference type="ARBA" id="ARBA00022737"/>
    </source>
</evidence>
<evidence type="ECO:0000256" key="4">
    <source>
        <dbReference type="ARBA" id="ARBA00023251"/>
    </source>
</evidence>
<evidence type="ECO:0000256" key="2">
    <source>
        <dbReference type="ARBA" id="ARBA00022679"/>
    </source>
</evidence>
<keyword evidence="7" id="KW-1185">Reference proteome</keyword>
<reference evidence="6 7" key="1">
    <citation type="submission" date="2018-07" db="EMBL/GenBank/DDBJ databases">
        <title>Complete genome sequence of Spiroplasma alleghenense PLHS-1 (ATCC 51752).</title>
        <authorList>
            <person name="Chou L."/>
            <person name="Lee T.-Y."/>
            <person name="Tsai Y.-M."/>
            <person name="Kuo C.-H."/>
        </authorList>
    </citation>
    <scope>NUCLEOTIDE SEQUENCE [LARGE SCALE GENOMIC DNA]</scope>
    <source>
        <strain evidence="6 7">PLHS-1</strain>
    </source>
</reference>
<dbReference type="OrthoDB" id="9801697at2"/>
<keyword evidence="3" id="KW-0677">Repeat</keyword>